<feature type="compositionally biased region" description="Polar residues" evidence="12">
    <location>
        <begin position="319"/>
        <end position="328"/>
    </location>
</feature>
<evidence type="ECO:0000256" key="12">
    <source>
        <dbReference type="SAM" id="MobiDB-lite"/>
    </source>
</evidence>
<dbReference type="Proteomes" id="UP000242180">
    <property type="component" value="Unassembled WGS sequence"/>
</dbReference>
<sequence>MSHRDGVRGQRERLAREVLNRQHSDVATINARQTVQVPVQGLTPEQMYSNFEEWMKMCTDNKVNATNSWNFALIDYFHEMTFIREGDSINFQKASCTLDGCVKIYTSRVDSVASETGKLLSGLADSARDNGNGLDEDEEDELHNTETSRKRTRRGNRSETLLKDFSSIALKKFDLDFAVDPLFKKTSADFDEGGARGLLLNHLGIDRDYRIIFDASDSGTTEKEHGTDLNDVPDRPEEMEEQQNEEEAEDSTDSGDSSSSDSENEDEDEKMEDANAVPEESTTNETAGTENEIGKEDELTTEQAQTNHDAMDVDESQAQEESQVTPLQNRDDEDSQGTSVEISRLRAKIPSFEILSELQICPTLQTYEFFTEGDAAMPSLGQQDDHQEPGSNNDDLPQQNDIEDQGFDDDFGADFDFNDDGPILDGIDAVPFDDGDNGLDNLDVDTEDDKENTSPSDPDNFLSILANGENNELFSYFDTTFAKNWAGPEHWKLRKTIVKEKEKPVMNDQEGPNEGEEDQGGRKTARAAFTISFLEGDDVNEDDLFATDKRTKTTLGAVKDNAQLSSHFLPDDIHFSSKSLLKLFSKPTFSIQNPKKSNPVPQNETESTPEQRESPPEDYDAGFDDDFGYAEPDANYWANQPELNPEAKDTQEVAATQADETVITGYDDTSFYQDTIYDPYDDAANATLYGDALVTNHQPKKTKPLYVNYARTAKRVDVKRLKENLWASLEKQKDADTSAYTELVEGTQRFTDVLRRLRNRYSEKTFKDISVPFCFICLLHLANERNLTIARGGEAEDPDDFVLGDTMMDEDFLNEVTIVQN</sequence>
<evidence type="ECO:0000256" key="5">
    <source>
        <dbReference type="ARBA" id="ARBA00022454"/>
    </source>
</evidence>
<dbReference type="STRING" id="13706.A0A1X2HSN4"/>
<keyword evidence="9 11" id="KW-0226">DNA condensation</keyword>
<feature type="compositionally biased region" description="Acidic residues" evidence="12">
    <location>
        <begin position="401"/>
        <end position="419"/>
    </location>
</feature>
<dbReference type="InterPro" id="IPR022816">
    <property type="entry name" value="Condensin_barren_su2"/>
</dbReference>
<feature type="region of interest" description="Disordered" evidence="12">
    <location>
        <begin position="376"/>
        <end position="462"/>
    </location>
</feature>
<comment type="caution">
    <text evidence="13">The sequence shown here is derived from an EMBL/GenBank/DDBJ whole genome shotgun (WGS) entry which is preliminary data.</text>
</comment>
<feature type="region of interest" description="Disordered" evidence="12">
    <location>
        <begin position="502"/>
        <end position="524"/>
    </location>
</feature>
<dbReference type="GO" id="GO:0007076">
    <property type="term" value="P:mitotic chromosome condensation"/>
    <property type="evidence" value="ECO:0007669"/>
    <property type="project" value="InterPro"/>
</dbReference>
<feature type="compositionally biased region" description="Acidic residues" evidence="12">
    <location>
        <begin position="431"/>
        <end position="450"/>
    </location>
</feature>
<evidence type="ECO:0000256" key="7">
    <source>
        <dbReference type="ARBA" id="ARBA00022618"/>
    </source>
</evidence>
<evidence type="ECO:0000256" key="6">
    <source>
        <dbReference type="ARBA" id="ARBA00022490"/>
    </source>
</evidence>
<accession>A0A1X2HSN4</accession>
<keyword evidence="8 11" id="KW-0498">Mitosis</keyword>
<organism evidence="13 14">
    <name type="scientific">Syncephalastrum racemosum</name>
    <name type="common">Filamentous fungus</name>
    <dbReference type="NCBI Taxonomy" id="13706"/>
    <lineage>
        <taxon>Eukaryota</taxon>
        <taxon>Fungi</taxon>
        <taxon>Fungi incertae sedis</taxon>
        <taxon>Mucoromycota</taxon>
        <taxon>Mucoromycotina</taxon>
        <taxon>Mucoromycetes</taxon>
        <taxon>Mucorales</taxon>
        <taxon>Syncephalastraceae</taxon>
        <taxon>Syncephalastrum</taxon>
    </lineage>
</organism>
<evidence type="ECO:0000256" key="11">
    <source>
        <dbReference type="PIRNR" id="PIRNR017126"/>
    </source>
</evidence>
<feature type="compositionally biased region" description="Acidic residues" evidence="12">
    <location>
        <begin position="237"/>
        <end position="253"/>
    </location>
</feature>
<protein>
    <recommendedName>
        <fullName evidence="4 11">Condensin complex subunit 2</fullName>
    </recommendedName>
</protein>
<dbReference type="GO" id="GO:0000796">
    <property type="term" value="C:condensin complex"/>
    <property type="evidence" value="ECO:0007669"/>
    <property type="project" value="InterPro"/>
</dbReference>
<evidence type="ECO:0000256" key="3">
    <source>
        <dbReference type="ARBA" id="ARBA00009471"/>
    </source>
</evidence>
<feature type="region of interest" description="Disordered" evidence="12">
    <location>
        <begin position="124"/>
        <end position="156"/>
    </location>
</feature>
<proteinExistence type="inferred from homology"/>
<dbReference type="InParanoid" id="A0A1X2HSN4"/>
<evidence type="ECO:0000256" key="10">
    <source>
        <dbReference type="ARBA" id="ARBA00023306"/>
    </source>
</evidence>
<dbReference type="Pfam" id="PF05786">
    <property type="entry name" value="Cnd2"/>
    <property type="match status" value="2"/>
</dbReference>
<evidence type="ECO:0000256" key="1">
    <source>
        <dbReference type="ARBA" id="ARBA00004286"/>
    </source>
</evidence>
<dbReference type="GO" id="GO:0003682">
    <property type="term" value="F:chromatin binding"/>
    <property type="evidence" value="ECO:0007669"/>
    <property type="project" value="TreeGrafter"/>
</dbReference>
<name>A0A1X2HSN4_SYNRA</name>
<comment type="similarity">
    <text evidence="3 11">Belongs to the CND2 (condensin subunit 2) family.</text>
</comment>
<dbReference type="GO" id="GO:0005737">
    <property type="term" value="C:cytoplasm"/>
    <property type="evidence" value="ECO:0007669"/>
    <property type="project" value="UniProtKB-SubCell"/>
</dbReference>
<feature type="compositionally biased region" description="Polar residues" evidence="12">
    <location>
        <begin position="280"/>
        <end position="289"/>
    </location>
</feature>
<keyword evidence="5" id="KW-0158">Chromosome</keyword>
<dbReference type="OMA" id="FRKTCAD"/>
<evidence type="ECO:0000313" key="13">
    <source>
        <dbReference type="EMBL" id="ORZ02587.1"/>
    </source>
</evidence>
<feature type="compositionally biased region" description="Acidic residues" evidence="12">
    <location>
        <begin position="262"/>
        <end position="271"/>
    </location>
</feature>
<dbReference type="PIRSF" id="PIRSF017126">
    <property type="entry name" value="Condensin_H"/>
    <property type="match status" value="1"/>
</dbReference>
<evidence type="ECO:0000256" key="8">
    <source>
        <dbReference type="ARBA" id="ARBA00022776"/>
    </source>
</evidence>
<feature type="region of interest" description="Disordered" evidence="12">
    <location>
        <begin position="217"/>
        <end position="342"/>
    </location>
</feature>
<feature type="compositionally biased region" description="Polar residues" evidence="12">
    <location>
        <begin position="389"/>
        <end position="400"/>
    </location>
</feature>
<dbReference type="AlphaFoldDB" id="A0A1X2HSN4"/>
<gene>
    <name evidence="13" type="ORF">BCR43DRAFT_559493</name>
</gene>
<evidence type="ECO:0000256" key="2">
    <source>
        <dbReference type="ARBA" id="ARBA00004496"/>
    </source>
</evidence>
<feature type="compositionally biased region" description="Polar residues" evidence="12">
    <location>
        <begin position="591"/>
        <end position="608"/>
    </location>
</feature>
<dbReference type="PANTHER" id="PTHR13108">
    <property type="entry name" value="CONDENSIN COMPLEX SUBUNIT 2"/>
    <property type="match status" value="1"/>
</dbReference>
<evidence type="ECO:0000256" key="4">
    <source>
        <dbReference type="ARBA" id="ARBA00016065"/>
    </source>
</evidence>
<comment type="subcellular location">
    <subcellularLocation>
        <location evidence="1">Chromosome</location>
    </subcellularLocation>
    <subcellularLocation>
        <location evidence="2">Cytoplasm</location>
    </subcellularLocation>
</comment>
<keyword evidence="6" id="KW-0963">Cytoplasm</keyword>
<evidence type="ECO:0000313" key="14">
    <source>
        <dbReference type="Proteomes" id="UP000242180"/>
    </source>
</evidence>
<feature type="compositionally biased region" description="Basic and acidic residues" evidence="12">
    <location>
        <begin position="220"/>
        <end position="236"/>
    </location>
</feature>
<keyword evidence="10 11" id="KW-0131">Cell cycle</keyword>
<keyword evidence="7 11" id="KW-0132">Cell division</keyword>
<dbReference type="PANTHER" id="PTHR13108:SF9">
    <property type="entry name" value="CONDENSIN COMPLEX SUBUNIT 2"/>
    <property type="match status" value="1"/>
</dbReference>
<evidence type="ECO:0000256" key="9">
    <source>
        <dbReference type="ARBA" id="ARBA00023067"/>
    </source>
</evidence>
<feature type="region of interest" description="Disordered" evidence="12">
    <location>
        <begin position="591"/>
        <end position="624"/>
    </location>
</feature>
<dbReference type="GO" id="GO:0051301">
    <property type="term" value="P:cell division"/>
    <property type="evidence" value="ECO:0007669"/>
    <property type="project" value="UniProtKB-KW"/>
</dbReference>
<dbReference type="EMBL" id="MCGN01000001">
    <property type="protein sequence ID" value="ORZ02587.1"/>
    <property type="molecule type" value="Genomic_DNA"/>
</dbReference>
<reference evidence="13 14" key="1">
    <citation type="submission" date="2016-07" db="EMBL/GenBank/DDBJ databases">
        <title>Pervasive Adenine N6-methylation of Active Genes in Fungi.</title>
        <authorList>
            <consortium name="DOE Joint Genome Institute"/>
            <person name="Mondo S.J."/>
            <person name="Dannebaum R.O."/>
            <person name="Kuo R.C."/>
            <person name="Labutti K."/>
            <person name="Haridas S."/>
            <person name="Kuo A."/>
            <person name="Salamov A."/>
            <person name="Ahrendt S.R."/>
            <person name="Lipzen A."/>
            <person name="Sullivan W."/>
            <person name="Andreopoulos W.B."/>
            <person name="Clum A."/>
            <person name="Lindquist E."/>
            <person name="Daum C."/>
            <person name="Ramamoorthy G.K."/>
            <person name="Gryganskyi A."/>
            <person name="Culley D."/>
            <person name="Magnuson J.K."/>
            <person name="James T.Y."/>
            <person name="O'Malley M.A."/>
            <person name="Stajich J.E."/>
            <person name="Spatafora J.W."/>
            <person name="Visel A."/>
            <person name="Grigoriev I.V."/>
        </authorList>
    </citation>
    <scope>NUCLEOTIDE SEQUENCE [LARGE SCALE GENOMIC DNA]</scope>
    <source>
        <strain evidence="13 14">NRRL 2496</strain>
    </source>
</reference>
<comment type="function">
    <text evidence="11">Regulatory subunit of the condensin complex, a complex required for conversion of interphase chromatin into mitotic-like condense chromosomes.</text>
</comment>
<dbReference type="OrthoDB" id="362021at2759"/>
<dbReference type="FunCoup" id="A0A1X2HSN4">
    <property type="interactions" value="652"/>
</dbReference>
<keyword evidence="14" id="KW-1185">Reference proteome</keyword>